<protein>
    <submittedName>
        <fullName evidence="1">Uncharacterized protein</fullName>
    </submittedName>
</protein>
<dbReference type="EMBL" id="MFAG01000041">
    <property type="protein sequence ID" value="OGD71036.1"/>
    <property type="molecule type" value="Genomic_DNA"/>
</dbReference>
<organism evidence="1 2">
    <name type="scientific">Candidatus Collierbacteria bacterium RIFCSPHIGHO2_01_FULL_50_25</name>
    <dbReference type="NCBI Taxonomy" id="1817722"/>
    <lineage>
        <taxon>Bacteria</taxon>
        <taxon>Candidatus Collieribacteriota</taxon>
    </lineage>
</organism>
<proteinExistence type="predicted"/>
<sequence>MAEVIITFLLTFFFGLSVSGFSPPIFGGSLTGVVVGSIGGRPPDIGSVGFNSIGGKPGALVSVNGSGVAGLGGGGGADGAPTGIGGKPRP</sequence>
<name>A0A1F5EUU3_9BACT</name>
<dbReference type="AlphaFoldDB" id="A0A1F5EUU3"/>
<reference evidence="1 2" key="1">
    <citation type="journal article" date="2016" name="Nat. Commun.">
        <title>Thousands of microbial genomes shed light on interconnected biogeochemical processes in an aquifer system.</title>
        <authorList>
            <person name="Anantharaman K."/>
            <person name="Brown C.T."/>
            <person name="Hug L.A."/>
            <person name="Sharon I."/>
            <person name="Castelle C.J."/>
            <person name="Probst A.J."/>
            <person name="Thomas B.C."/>
            <person name="Singh A."/>
            <person name="Wilkins M.J."/>
            <person name="Karaoz U."/>
            <person name="Brodie E.L."/>
            <person name="Williams K.H."/>
            <person name="Hubbard S.S."/>
            <person name="Banfield J.F."/>
        </authorList>
    </citation>
    <scope>NUCLEOTIDE SEQUENCE [LARGE SCALE GENOMIC DNA]</scope>
</reference>
<gene>
    <name evidence="1" type="ORF">A2703_01195</name>
</gene>
<evidence type="ECO:0000313" key="2">
    <source>
        <dbReference type="Proteomes" id="UP000177979"/>
    </source>
</evidence>
<dbReference type="Proteomes" id="UP000177979">
    <property type="component" value="Unassembled WGS sequence"/>
</dbReference>
<accession>A0A1F5EUU3</accession>
<evidence type="ECO:0000313" key="1">
    <source>
        <dbReference type="EMBL" id="OGD71036.1"/>
    </source>
</evidence>
<comment type="caution">
    <text evidence="1">The sequence shown here is derived from an EMBL/GenBank/DDBJ whole genome shotgun (WGS) entry which is preliminary data.</text>
</comment>